<dbReference type="PANTHER" id="PTHR10353:SF36">
    <property type="entry name" value="LP05116P"/>
    <property type="match status" value="1"/>
</dbReference>
<dbReference type="InterPro" id="IPR001360">
    <property type="entry name" value="Glyco_hydro_1"/>
</dbReference>
<dbReference type="EMBL" id="PEBX01000001">
    <property type="protein sequence ID" value="PTQ57944.1"/>
    <property type="molecule type" value="Genomic_DNA"/>
</dbReference>
<protein>
    <recommendedName>
        <fullName evidence="3 12">Beta-glucosidase</fullName>
        <ecNumber evidence="3 12">3.2.1.21</ecNumber>
    </recommendedName>
</protein>
<feature type="binding site" evidence="10">
    <location>
        <position position="119"/>
    </location>
    <ligand>
        <name>substrate</name>
    </ligand>
</feature>
<accession>A0A2R6Y5J2</accession>
<dbReference type="PROSITE" id="PS00572">
    <property type="entry name" value="GLYCOSYL_HYDROL_F1_1"/>
    <property type="match status" value="1"/>
</dbReference>
<dbReference type="InterPro" id="IPR018120">
    <property type="entry name" value="Glyco_hydro_1_AS"/>
</dbReference>
<evidence type="ECO:0000256" key="10">
    <source>
        <dbReference type="PIRSR" id="PIRSR617736-2"/>
    </source>
</evidence>
<feature type="active site" description="Nucleophile" evidence="9 11">
    <location>
        <position position="356"/>
    </location>
</feature>
<dbReference type="GO" id="GO:0008422">
    <property type="term" value="F:beta-glucosidase activity"/>
    <property type="evidence" value="ECO:0007669"/>
    <property type="project" value="UniProtKB-EC"/>
</dbReference>
<evidence type="ECO:0000256" key="9">
    <source>
        <dbReference type="PIRSR" id="PIRSR617736-1"/>
    </source>
</evidence>
<evidence type="ECO:0000256" key="11">
    <source>
        <dbReference type="PROSITE-ProRule" id="PRU10055"/>
    </source>
</evidence>
<keyword evidence="5" id="KW-0136">Cellulose degradation</keyword>
<evidence type="ECO:0000256" key="2">
    <source>
        <dbReference type="ARBA" id="ARBA00010838"/>
    </source>
</evidence>
<dbReference type="InterPro" id="IPR017736">
    <property type="entry name" value="Glyco_hydro_1_beta-glucosidase"/>
</dbReference>
<reference evidence="14" key="1">
    <citation type="journal article" date="2018" name="Sci. Rep.">
        <title>Lignite coal burning seam in the remote Altai Mountains harbors a hydrogen-driven thermophilic microbial community.</title>
        <authorList>
            <person name="Kadnikov V.V."/>
            <person name="Mardanov A.V."/>
            <person name="Ivasenko D.A."/>
            <person name="Antsiferov D.V."/>
            <person name="Beletsky A.V."/>
            <person name="Karnachuk O.V."/>
            <person name="Ravin N.V."/>
        </authorList>
    </citation>
    <scope>NUCLEOTIDE SEQUENCE [LARGE SCALE GENOMIC DNA]</scope>
</reference>
<organism evidence="13 14">
    <name type="scientific">Candidatus Carbonibacillus altaicus</name>
    <dbReference type="NCBI Taxonomy" id="2163959"/>
    <lineage>
        <taxon>Bacteria</taxon>
        <taxon>Bacillati</taxon>
        <taxon>Bacillota</taxon>
        <taxon>Bacilli</taxon>
        <taxon>Bacillales</taxon>
        <taxon>Candidatus Carbonibacillus</taxon>
    </lineage>
</organism>
<feature type="binding site" evidence="10">
    <location>
        <begin position="410"/>
        <end position="411"/>
    </location>
    <ligand>
        <name>substrate</name>
    </ligand>
</feature>
<dbReference type="Proteomes" id="UP000244338">
    <property type="component" value="Unassembled WGS sequence"/>
</dbReference>
<dbReference type="Pfam" id="PF00232">
    <property type="entry name" value="Glyco_hydro_1"/>
    <property type="match status" value="1"/>
</dbReference>
<evidence type="ECO:0000256" key="8">
    <source>
        <dbReference type="ARBA" id="ARBA00023326"/>
    </source>
</evidence>
<evidence type="ECO:0000256" key="4">
    <source>
        <dbReference type="ARBA" id="ARBA00022801"/>
    </source>
</evidence>
<dbReference type="NCBIfam" id="TIGR03356">
    <property type="entry name" value="BGL"/>
    <property type="match status" value="1"/>
</dbReference>
<evidence type="ECO:0000256" key="3">
    <source>
        <dbReference type="ARBA" id="ARBA00012744"/>
    </source>
</evidence>
<dbReference type="InterPro" id="IPR033132">
    <property type="entry name" value="GH_1_N_CS"/>
</dbReference>
<keyword evidence="6" id="KW-0119">Carbohydrate metabolism</keyword>
<keyword evidence="7 12" id="KW-0326">Glycosidase</keyword>
<feature type="active site" description="Proton donor" evidence="9">
    <location>
        <position position="164"/>
    </location>
</feature>
<evidence type="ECO:0000313" key="13">
    <source>
        <dbReference type="EMBL" id="PTQ57944.1"/>
    </source>
</evidence>
<dbReference type="FunFam" id="3.20.20.80:FF:000004">
    <property type="entry name" value="Beta-glucosidase 6-phospho-beta-glucosidase"/>
    <property type="match status" value="1"/>
</dbReference>
<feature type="binding site" evidence="10">
    <location>
        <position position="403"/>
    </location>
    <ligand>
        <name>substrate</name>
    </ligand>
</feature>
<comment type="similarity">
    <text evidence="2 12">Belongs to the glycosyl hydrolase 1 family.</text>
</comment>
<dbReference type="GO" id="GO:0030245">
    <property type="term" value="P:cellulose catabolic process"/>
    <property type="evidence" value="ECO:0007669"/>
    <property type="project" value="UniProtKB-KW"/>
</dbReference>
<dbReference type="SUPFAM" id="SSF51445">
    <property type="entry name" value="(Trans)glycosidases"/>
    <property type="match status" value="1"/>
</dbReference>
<feature type="binding site" evidence="10">
    <location>
        <position position="163"/>
    </location>
    <ligand>
        <name>substrate</name>
    </ligand>
</feature>
<evidence type="ECO:0000256" key="1">
    <source>
        <dbReference type="ARBA" id="ARBA00000448"/>
    </source>
</evidence>
<dbReference type="AlphaFoldDB" id="A0A2R6Y5J2"/>
<keyword evidence="8" id="KW-0624">Polysaccharide degradation</keyword>
<dbReference type="GO" id="GO:0005829">
    <property type="term" value="C:cytosol"/>
    <property type="evidence" value="ECO:0007669"/>
    <property type="project" value="TreeGrafter"/>
</dbReference>
<sequence>MFNFPKTFLWGAATAAYQIEGAAREDGRGLSIWDTFSHTPGNVYQGHTGDTACDHYHLYEQDIKLMVELGLNAYRFSISWPRIFPEGNGMINESGIDFYARLLYALHEAGITPVVTLYHWDLPQALQDRGGWANRDTAHWFSDYAHTIAGRLGDLIPYWITLNEPWVVTFLGHLTGEHAPGIRDPQIALTVSHHLNLAHALGREAIRAVRDERAAKIGITNILTKGIPENPEREEELSLAYLYERLQNGWFIEPHLHGTYPQEIMSLLEHLVPDARIPAEDLKKMHVPPDFLGVNYYFPARIRYNPESPWAGIEFAAPPASSPLTAMGWEVNPDGLRDILLDVHQRYPSLPILITENGAAYEDTVDATGRVRDPERSDYLVRHLQAVQEAYQQGVNVQGYFYWSLLDNFEWAYGYSKRFGLLYVDYPTQKRIPKDSFYAYQRIIQDHRSSN</sequence>
<feature type="binding site" evidence="10">
    <location>
        <position position="18"/>
    </location>
    <ligand>
        <name>substrate</name>
    </ligand>
</feature>
<evidence type="ECO:0000256" key="12">
    <source>
        <dbReference type="RuleBase" id="RU361175"/>
    </source>
</evidence>
<dbReference type="EC" id="3.2.1.21" evidence="3 12"/>
<name>A0A2R6Y5J2_9BACL</name>
<evidence type="ECO:0000256" key="7">
    <source>
        <dbReference type="ARBA" id="ARBA00023295"/>
    </source>
</evidence>
<dbReference type="InterPro" id="IPR017853">
    <property type="entry name" value="GH"/>
</dbReference>
<comment type="caution">
    <text evidence="13">The sequence shown here is derived from an EMBL/GenBank/DDBJ whole genome shotgun (WGS) entry which is preliminary data.</text>
</comment>
<dbReference type="Gene3D" id="3.20.20.80">
    <property type="entry name" value="Glycosidases"/>
    <property type="match status" value="1"/>
</dbReference>
<dbReference type="PROSITE" id="PS00653">
    <property type="entry name" value="GLYCOSYL_HYDROL_F1_2"/>
    <property type="match status" value="1"/>
</dbReference>
<feature type="binding site" evidence="10">
    <location>
        <position position="297"/>
    </location>
    <ligand>
        <name>substrate</name>
    </ligand>
</feature>
<evidence type="ECO:0000256" key="6">
    <source>
        <dbReference type="ARBA" id="ARBA00023277"/>
    </source>
</evidence>
<evidence type="ECO:0000256" key="5">
    <source>
        <dbReference type="ARBA" id="ARBA00023001"/>
    </source>
</evidence>
<keyword evidence="4 12" id="KW-0378">Hydrolase</keyword>
<proteinExistence type="inferred from homology"/>
<comment type="catalytic activity">
    <reaction evidence="1 12">
        <text>Hydrolysis of terminal, non-reducing beta-D-glucosyl residues with release of beta-D-glucose.</text>
        <dbReference type="EC" id="3.2.1.21"/>
    </reaction>
</comment>
<evidence type="ECO:0000313" key="14">
    <source>
        <dbReference type="Proteomes" id="UP000244338"/>
    </source>
</evidence>
<dbReference type="PANTHER" id="PTHR10353">
    <property type="entry name" value="GLYCOSYL HYDROLASE"/>
    <property type="match status" value="1"/>
</dbReference>
<gene>
    <name evidence="13" type="ORF">BSOLF_0455</name>
</gene>
<dbReference type="PRINTS" id="PR00131">
    <property type="entry name" value="GLHYDRLASE1"/>
</dbReference>